<dbReference type="OMA" id="MSFLIDC"/>
<sequence>MSFLIDSSIMITSQPRPSGGWPAAVRGPTWHPSPEFQSTFGRGPPASTLRAGAAS</sequence>
<dbReference type="Proteomes" id="UP000001519">
    <property type="component" value="Chromosome 1"/>
</dbReference>
<evidence type="ECO:0000313" key="2">
    <source>
        <dbReference type="Ensembl" id="ENSGGOP00000050234.1"/>
    </source>
</evidence>
<feature type="region of interest" description="Disordered" evidence="1">
    <location>
        <begin position="14"/>
        <end position="55"/>
    </location>
</feature>
<evidence type="ECO:0000256" key="1">
    <source>
        <dbReference type="SAM" id="MobiDB-lite"/>
    </source>
</evidence>
<dbReference type="Ensembl" id="ENSGGOT00000060500.1">
    <property type="protein sequence ID" value="ENSGGOP00000050234.1"/>
    <property type="gene ID" value="ENSGGOG00000040113.1"/>
</dbReference>
<dbReference type="InParanoid" id="A0A2I2ZSM1"/>
<evidence type="ECO:0000313" key="3">
    <source>
        <dbReference type="Proteomes" id="UP000001519"/>
    </source>
</evidence>
<dbReference type="Bgee" id="ENSGGOG00000040113">
    <property type="expression patterns" value="Expressed in prefrontal cortex and 3 other cell types or tissues"/>
</dbReference>
<accession>A0A2I2ZSM1</accession>
<dbReference type="AlphaFoldDB" id="A0A2I2ZSM1"/>
<reference evidence="2" key="4">
    <citation type="submission" date="2025-09" db="UniProtKB">
        <authorList>
            <consortium name="Ensembl"/>
        </authorList>
    </citation>
    <scope>IDENTIFICATION</scope>
</reference>
<protein>
    <submittedName>
        <fullName evidence="2">Uncharacterized protein</fullName>
    </submittedName>
</protein>
<proteinExistence type="predicted"/>
<dbReference type="GeneTree" id="ENSGT00910000147134"/>
<keyword evidence="3" id="KW-1185">Reference proteome</keyword>
<dbReference type="EMBL" id="CABD030005916">
    <property type="status" value="NOT_ANNOTATED_CDS"/>
    <property type="molecule type" value="Genomic_DNA"/>
</dbReference>
<organism evidence="2 3">
    <name type="scientific">Gorilla gorilla gorilla</name>
    <name type="common">Western lowland gorilla</name>
    <dbReference type="NCBI Taxonomy" id="9595"/>
    <lineage>
        <taxon>Eukaryota</taxon>
        <taxon>Metazoa</taxon>
        <taxon>Chordata</taxon>
        <taxon>Craniata</taxon>
        <taxon>Vertebrata</taxon>
        <taxon>Euteleostomi</taxon>
        <taxon>Mammalia</taxon>
        <taxon>Eutheria</taxon>
        <taxon>Euarchontoglires</taxon>
        <taxon>Primates</taxon>
        <taxon>Haplorrhini</taxon>
        <taxon>Catarrhini</taxon>
        <taxon>Hominidae</taxon>
        <taxon>Gorilla</taxon>
    </lineage>
</organism>
<reference evidence="2 3" key="2">
    <citation type="journal article" date="2012" name="Nature">
        <title>Insights into hominid evolution from the gorilla genome sequence.</title>
        <authorList>
            <person name="Scally A."/>
            <person name="Dutheil J.Y."/>
            <person name="Hillier L.W."/>
            <person name="Jordan G.E."/>
            <person name="Goodhead I."/>
            <person name="Herrero J."/>
            <person name="Hobolth A."/>
            <person name="Lappalainen T."/>
            <person name="Mailund T."/>
            <person name="Marques-Bonet T."/>
            <person name="McCarthy S."/>
            <person name="Montgomery S.H."/>
            <person name="Schwalie P.C."/>
            <person name="Tang Y.A."/>
            <person name="Ward M.C."/>
            <person name="Xue Y."/>
            <person name="Yngvadottir B."/>
            <person name="Alkan C."/>
            <person name="Andersen L.N."/>
            <person name="Ayub Q."/>
            <person name="Ball E.V."/>
            <person name="Beal K."/>
            <person name="Bradley B.J."/>
            <person name="Chen Y."/>
            <person name="Clee C.M."/>
            <person name="Fitzgerald S."/>
            <person name="Graves T.A."/>
            <person name="Gu Y."/>
            <person name="Heath P."/>
            <person name="Heger A."/>
            <person name="Karakoc E."/>
            <person name="Kolb-Kokocinski A."/>
            <person name="Laird G.K."/>
            <person name="Lunter G."/>
            <person name="Meader S."/>
            <person name="Mort M."/>
            <person name="Mullikin J.C."/>
            <person name="Munch K."/>
            <person name="O'Connor T.D."/>
            <person name="Phillips A.D."/>
            <person name="Prado-Martinez J."/>
            <person name="Rogers A.S."/>
            <person name="Sajjadian S."/>
            <person name="Schmidt D."/>
            <person name="Shaw K."/>
            <person name="Simpson J.T."/>
            <person name="Stenson P.D."/>
            <person name="Turner D.J."/>
            <person name="Vigilant L."/>
            <person name="Vilella A.J."/>
            <person name="Whitener W."/>
            <person name="Zhu B."/>
            <person name="Cooper D.N."/>
            <person name="de Jong P."/>
            <person name="Dermitzakis E.T."/>
            <person name="Eichler E.E."/>
            <person name="Flicek P."/>
            <person name="Goldman N."/>
            <person name="Mundy N.I."/>
            <person name="Ning Z."/>
            <person name="Odom D.T."/>
            <person name="Ponting C.P."/>
            <person name="Quail M.A."/>
            <person name="Ryder O.A."/>
            <person name="Searle S.M."/>
            <person name="Warren W.C."/>
            <person name="Wilson R.K."/>
            <person name="Schierup M.H."/>
            <person name="Rogers J."/>
            <person name="Tyler-Smith C."/>
            <person name="Durbin R."/>
        </authorList>
    </citation>
    <scope>NUCLEOTIDE SEQUENCE [LARGE SCALE GENOMIC DNA]</scope>
</reference>
<name>A0A2I2ZSM1_GORGO</name>
<reference evidence="3" key="1">
    <citation type="submission" date="2011-05" db="EMBL/GenBank/DDBJ databases">
        <title>Insights into the evolution of the great apes provided by the gorilla genome.</title>
        <authorList>
            <person name="Scally A."/>
        </authorList>
    </citation>
    <scope>NUCLEOTIDE SEQUENCE [LARGE SCALE GENOMIC DNA]</scope>
</reference>
<reference evidence="2" key="3">
    <citation type="submission" date="2025-08" db="UniProtKB">
        <authorList>
            <consortium name="Ensembl"/>
        </authorList>
    </citation>
    <scope>IDENTIFICATION</scope>
</reference>